<organism evidence="5 6">
    <name type="scientific">Thalassotalea algicola</name>
    <dbReference type="NCBI Taxonomy" id="2716224"/>
    <lineage>
        <taxon>Bacteria</taxon>
        <taxon>Pseudomonadati</taxon>
        <taxon>Pseudomonadota</taxon>
        <taxon>Gammaproteobacteria</taxon>
        <taxon>Alteromonadales</taxon>
        <taxon>Colwelliaceae</taxon>
        <taxon>Thalassotalea</taxon>
    </lineage>
</organism>
<evidence type="ECO:0000313" key="6">
    <source>
        <dbReference type="Proteomes" id="UP000568664"/>
    </source>
</evidence>
<comment type="similarity">
    <text evidence="4">Belongs to the Syd family.</text>
</comment>
<dbReference type="EMBL" id="JABBXH010000007">
    <property type="protein sequence ID" value="NMP33287.1"/>
    <property type="molecule type" value="Genomic_DNA"/>
</dbReference>
<dbReference type="Gene3D" id="3.40.1580.20">
    <property type="entry name" value="Syd protein"/>
    <property type="match status" value="1"/>
</dbReference>
<reference evidence="5 6" key="1">
    <citation type="submission" date="2020-04" db="EMBL/GenBank/DDBJ databases">
        <title>Thalassotalea sp. M1531, isolated from the surface of marine red alga.</title>
        <authorList>
            <person name="Pang L."/>
            <person name="Lu D.-C."/>
        </authorList>
    </citation>
    <scope>NUCLEOTIDE SEQUENCE [LARGE SCALE GENOMIC DNA]</scope>
    <source>
        <strain evidence="5 6">M1531</strain>
    </source>
</reference>
<gene>
    <name evidence="4 5" type="primary">syd</name>
    <name evidence="5" type="ORF">HII17_17170</name>
</gene>
<dbReference type="Pfam" id="PF07348">
    <property type="entry name" value="Syd"/>
    <property type="match status" value="1"/>
</dbReference>
<comment type="subcellular location">
    <subcellularLocation>
        <location evidence="4">Cell inner membrane</location>
        <topology evidence="4">Peripheral membrane protein</topology>
        <orientation evidence="4">Cytoplasmic side</orientation>
    </subcellularLocation>
    <text evidence="4">Loosely associated with the cytoplasmic side of the inner membrane, probably via SecY.</text>
</comment>
<evidence type="ECO:0000256" key="1">
    <source>
        <dbReference type="ARBA" id="ARBA00022475"/>
    </source>
</evidence>
<keyword evidence="2 4" id="KW-0997">Cell inner membrane</keyword>
<protein>
    <recommendedName>
        <fullName evidence="4">Protein Syd</fullName>
    </recommendedName>
</protein>
<dbReference type="Proteomes" id="UP000568664">
    <property type="component" value="Unassembled WGS sequence"/>
</dbReference>
<name>A0A7Y0Q8U7_9GAMM</name>
<dbReference type="InterPro" id="IPR009948">
    <property type="entry name" value="Syd"/>
</dbReference>
<evidence type="ECO:0000256" key="2">
    <source>
        <dbReference type="ARBA" id="ARBA00022519"/>
    </source>
</evidence>
<keyword evidence="1 4" id="KW-1003">Cell membrane</keyword>
<dbReference type="RefSeq" id="WP_169076606.1">
    <property type="nucleotide sequence ID" value="NZ_JABBXH010000007.1"/>
</dbReference>
<proteinExistence type="inferred from homology"/>
<evidence type="ECO:0000313" key="5">
    <source>
        <dbReference type="EMBL" id="NMP33287.1"/>
    </source>
</evidence>
<accession>A0A7Y0Q8U7</accession>
<dbReference type="GO" id="GO:0009898">
    <property type="term" value="C:cytoplasmic side of plasma membrane"/>
    <property type="evidence" value="ECO:0007669"/>
    <property type="project" value="InterPro"/>
</dbReference>
<dbReference type="NCBIfam" id="NF003439">
    <property type="entry name" value="PRK04968.1"/>
    <property type="match status" value="1"/>
</dbReference>
<comment type="function">
    <text evidence="4">Interacts with the SecY protein in vivo. May bind preferentially to an uncomplexed state of SecY, thus functioning either as a chelating agent for excess SecY in the cell or as a regulatory factor that negatively controls the translocase function.</text>
</comment>
<keyword evidence="3 4" id="KW-0472">Membrane</keyword>
<dbReference type="InterPro" id="IPR038228">
    <property type="entry name" value="Syd_sf"/>
</dbReference>
<dbReference type="AlphaFoldDB" id="A0A7Y0Q8U7"/>
<sequence length="187" mass="21619">MTCLNAELTHQLTTLCQHYVQQFREKHGHLPVVEKDDQWLSPCEQGEYSQDANYWQPVEITDELSFENVEQALGFSLHNDIKVFFTSVYSESFDLTCEEGQLSFVLPWNKDDFDRLQENVIGHILMKQKLKQPITVFFGLTDQDDFILSVNNDSGEVWVEQVGKTAHKKLANNLSEFLGQLTPVIYD</sequence>
<keyword evidence="6" id="KW-1185">Reference proteome</keyword>
<dbReference type="CDD" id="cd16323">
    <property type="entry name" value="Syd"/>
    <property type="match status" value="1"/>
</dbReference>
<dbReference type="HAMAP" id="MF_01104">
    <property type="entry name" value="Syd"/>
    <property type="match status" value="1"/>
</dbReference>
<evidence type="ECO:0000256" key="4">
    <source>
        <dbReference type="HAMAP-Rule" id="MF_01104"/>
    </source>
</evidence>
<evidence type="ECO:0000256" key="3">
    <source>
        <dbReference type="ARBA" id="ARBA00023136"/>
    </source>
</evidence>
<comment type="caution">
    <text evidence="5">The sequence shown here is derived from an EMBL/GenBank/DDBJ whole genome shotgun (WGS) entry which is preliminary data.</text>
</comment>